<proteinExistence type="predicted"/>
<gene>
    <name evidence="3" type="primary">p8</name>
</gene>
<accession>A0AAU6NEI9</accession>
<feature type="transmembrane region" description="Helical" evidence="1">
    <location>
        <begin position="12"/>
        <end position="34"/>
    </location>
</feature>
<evidence type="ECO:0000256" key="1">
    <source>
        <dbReference type="SAM" id="Phobius"/>
    </source>
</evidence>
<keyword evidence="1" id="KW-0472">Membrane</keyword>
<reference evidence="3" key="1">
    <citation type="submission" date="2024-02" db="EMBL/GenBank/DDBJ databases">
        <title>White yam (Dioscorea rotundata) plants exhibiting virus-like symptoms are co-infected with a new potyvirus and a new crinivirus in Ethiopia.</title>
        <authorList>
            <person name="Gogile A."/>
            <person name="Knierim D."/>
            <person name="Margaria P."/>
            <person name="Menzel W."/>
            <person name="Kebede M."/>
            <person name="Kidanemariam D."/>
            <person name="Abraham A."/>
        </authorList>
    </citation>
    <scope>NUCLEOTIDE SEQUENCE</scope>
    <source>
        <strain evidence="2">YAM-A13</strain>
        <strain evidence="3">YAM-A29</strain>
    </source>
</reference>
<keyword evidence="1" id="KW-1133">Transmembrane helix</keyword>
<dbReference type="EMBL" id="PP378484">
    <property type="protein sequence ID" value="WWE98325.1"/>
    <property type="molecule type" value="Genomic_RNA"/>
</dbReference>
<keyword evidence="1" id="KW-0812">Transmembrane</keyword>
<feature type="transmembrane region" description="Helical" evidence="1">
    <location>
        <begin position="40"/>
        <end position="60"/>
    </location>
</feature>
<protein>
    <submittedName>
        <fullName evidence="3">8 kDa protein</fullName>
    </submittedName>
</protein>
<organism evidence="3">
    <name type="scientific">Yam virus 1</name>
    <dbReference type="NCBI Taxonomy" id="3123105"/>
    <lineage>
        <taxon>Viruses</taxon>
        <taxon>Riboviria</taxon>
        <taxon>Orthornavirae</taxon>
        <taxon>Kitrinoviricota</taxon>
        <taxon>Alsuviricetes</taxon>
        <taxon>Martellivirales</taxon>
        <taxon>Closteroviridae</taxon>
        <taxon>Crinivirus</taxon>
    </lineage>
</organism>
<evidence type="ECO:0000313" key="3">
    <source>
        <dbReference type="EMBL" id="WWE98325.1"/>
    </source>
</evidence>
<sequence>MLKLYILLLLSRLVFHLYCKNPFLFCFTLSFIYFQYRECILFRMILYVYVYFSWCILFVLNEIICILI</sequence>
<dbReference type="EMBL" id="PP378483">
    <property type="protein sequence ID" value="WWE98314.1"/>
    <property type="molecule type" value="Genomic_RNA"/>
</dbReference>
<name>A0AAU6NEI9_9CLOS</name>
<evidence type="ECO:0000313" key="2">
    <source>
        <dbReference type="EMBL" id="WWE98314.1"/>
    </source>
</evidence>